<accession>A0A9C6TNX0</accession>
<reference evidence="2" key="1">
    <citation type="journal article" date="2016" name="Nat. Genet.">
        <title>The genome sequences of Arachis duranensis and Arachis ipaensis, the diploid ancestors of cultivated peanut.</title>
        <authorList>
            <person name="Bertioli D.J."/>
            <person name="Cannon S.B."/>
            <person name="Froenicke L."/>
            <person name="Huang G."/>
            <person name="Farmer A.D."/>
            <person name="Cannon E.K."/>
            <person name="Liu X."/>
            <person name="Gao D."/>
            <person name="Clevenger J."/>
            <person name="Dash S."/>
            <person name="Ren L."/>
            <person name="Moretzsohn M.C."/>
            <person name="Shirasawa K."/>
            <person name="Huang W."/>
            <person name="Vidigal B."/>
            <person name="Abernathy B."/>
            <person name="Chu Y."/>
            <person name="Niederhuth C.E."/>
            <person name="Umale P."/>
            <person name="Araujo A.C."/>
            <person name="Kozik A."/>
            <person name="Kim K.D."/>
            <person name="Burow M.D."/>
            <person name="Varshney R.K."/>
            <person name="Wang X."/>
            <person name="Zhang X."/>
            <person name="Barkley N."/>
            <person name="Guimaraes P.M."/>
            <person name="Isobe S."/>
            <person name="Guo B."/>
            <person name="Liao B."/>
            <person name="Stalker H.T."/>
            <person name="Schmitz R.J."/>
            <person name="Scheffler B.E."/>
            <person name="Leal-Bertioli S.C."/>
            <person name="Xun X."/>
            <person name="Jackson S.A."/>
            <person name="Michelmore R."/>
            <person name="Ozias-Akins P."/>
        </authorList>
    </citation>
    <scope>NUCLEOTIDE SEQUENCE [LARGE SCALE GENOMIC DNA]</scope>
    <source>
        <strain evidence="2">cv. V14167</strain>
    </source>
</reference>
<evidence type="ECO:0000256" key="1">
    <source>
        <dbReference type="SAM" id="Phobius"/>
    </source>
</evidence>
<keyword evidence="1" id="KW-0472">Membrane</keyword>
<keyword evidence="1" id="KW-1133">Transmembrane helix</keyword>
<gene>
    <name evidence="3" type="primary">LOC127745438</name>
</gene>
<proteinExistence type="predicted"/>
<sequence>MALSIEKKRGKGRGRESTVATFCRVRCLSSFGRWISSLLLVVRSSPLLLDVDASRSARVDVVHHSSFLLLFLVCSPIVAAPRRSLLLLVLLAGCCSFIVVVLLLLVAFIVVVQEDMIGPMKSNNKFL</sequence>
<dbReference type="RefSeq" id="XP_052114099.1">
    <property type="nucleotide sequence ID" value="XM_052258139.1"/>
</dbReference>
<reference evidence="3" key="2">
    <citation type="submission" date="2025-08" db="UniProtKB">
        <authorList>
            <consortium name="RefSeq"/>
        </authorList>
    </citation>
    <scope>IDENTIFICATION</scope>
    <source>
        <tissue evidence="3">Whole plant</tissue>
    </source>
</reference>
<keyword evidence="1" id="KW-0812">Transmembrane</keyword>
<organism evidence="2 3">
    <name type="scientific">Arachis duranensis</name>
    <name type="common">Wild peanut</name>
    <dbReference type="NCBI Taxonomy" id="130453"/>
    <lineage>
        <taxon>Eukaryota</taxon>
        <taxon>Viridiplantae</taxon>
        <taxon>Streptophyta</taxon>
        <taxon>Embryophyta</taxon>
        <taxon>Tracheophyta</taxon>
        <taxon>Spermatophyta</taxon>
        <taxon>Magnoliopsida</taxon>
        <taxon>eudicotyledons</taxon>
        <taxon>Gunneridae</taxon>
        <taxon>Pentapetalae</taxon>
        <taxon>rosids</taxon>
        <taxon>fabids</taxon>
        <taxon>Fabales</taxon>
        <taxon>Fabaceae</taxon>
        <taxon>Papilionoideae</taxon>
        <taxon>50 kb inversion clade</taxon>
        <taxon>dalbergioids sensu lato</taxon>
        <taxon>Dalbergieae</taxon>
        <taxon>Pterocarpus clade</taxon>
        <taxon>Arachis</taxon>
    </lineage>
</organism>
<feature type="transmembrane region" description="Helical" evidence="1">
    <location>
        <begin position="86"/>
        <end position="112"/>
    </location>
</feature>
<name>A0A9C6TNX0_ARADU</name>
<dbReference type="KEGG" id="adu:127745438"/>
<feature type="transmembrane region" description="Helical" evidence="1">
    <location>
        <begin position="61"/>
        <end position="79"/>
    </location>
</feature>
<evidence type="ECO:0000313" key="3">
    <source>
        <dbReference type="RefSeq" id="XP_052114099.1"/>
    </source>
</evidence>
<dbReference type="AlphaFoldDB" id="A0A9C6TNX0"/>
<dbReference type="GeneID" id="127745438"/>
<keyword evidence="2" id="KW-1185">Reference proteome</keyword>
<protein>
    <submittedName>
        <fullName evidence="3">Uncharacterized protein LOC127745438</fullName>
    </submittedName>
</protein>
<dbReference type="Proteomes" id="UP000515211">
    <property type="component" value="Chromosome 1"/>
</dbReference>
<evidence type="ECO:0000313" key="2">
    <source>
        <dbReference type="Proteomes" id="UP000515211"/>
    </source>
</evidence>